<dbReference type="Gene3D" id="1.10.3210.10">
    <property type="entry name" value="Hypothetical protein af1432"/>
    <property type="match status" value="1"/>
</dbReference>
<dbReference type="InterPro" id="IPR001789">
    <property type="entry name" value="Sig_transdc_resp-reg_receiver"/>
</dbReference>
<dbReference type="Proteomes" id="UP000266426">
    <property type="component" value="Unassembled WGS sequence"/>
</dbReference>
<dbReference type="SMART" id="SM00448">
    <property type="entry name" value="REC"/>
    <property type="match status" value="1"/>
</dbReference>
<dbReference type="AlphaFoldDB" id="A0A3A4R1B5"/>
<accession>A0A3A4R1B5</accession>
<gene>
    <name evidence="4" type="ORF">C4541_13255</name>
</gene>
<feature type="domain" description="Response regulatory" evidence="2">
    <location>
        <begin position="9"/>
        <end position="124"/>
    </location>
</feature>
<reference evidence="4 5" key="1">
    <citation type="journal article" date="2017" name="ISME J.">
        <title>Energy and carbon metabolisms in a deep terrestrial subsurface fluid microbial community.</title>
        <authorList>
            <person name="Momper L."/>
            <person name="Jungbluth S.P."/>
            <person name="Lee M.D."/>
            <person name="Amend J.P."/>
        </authorList>
    </citation>
    <scope>NUCLEOTIDE SEQUENCE [LARGE SCALE GENOMIC DNA]</scope>
    <source>
        <strain evidence="4">SURF_26</strain>
    </source>
</reference>
<keyword evidence="1" id="KW-0597">Phosphoprotein</keyword>
<comment type="caution">
    <text evidence="4">The sequence shown here is derived from an EMBL/GenBank/DDBJ whole genome shotgun (WGS) entry which is preliminary data.</text>
</comment>
<dbReference type="CDD" id="cd00077">
    <property type="entry name" value="HDc"/>
    <property type="match status" value="1"/>
</dbReference>
<dbReference type="CDD" id="cd17569">
    <property type="entry name" value="REC_HupR-like"/>
    <property type="match status" value="1"/>
</dbReference>
<evidence type="ECO:0000256" key="1">
    <source>
        <dbReference type="PROSITE-ProRule" id="PRU00169"/>
    </source>
</evidence>
<feature type="modified residue" description="4-aspartylphosphate" evidence="1">
    <location>
        <position position="60"/>
    </location>
</feature>
<dbReference type="PROSITE" id="PS51833">
    <property type="entry name" value="HDOD"/>
    <property type="match status" value="1"/>
</dbReference>
<dbReference type="GO" id="GO:0000160">
    <property type="term" value="P:phosphorelay signal transduction system"/>
    <property type="evidence" value="ECO:0007669"/>
    <property type="project" value="InterPro"/>
</dbReference>
<feature type="non-terminal residue" evidence="4">
    <location>
        <position position="279"/>
    </location>
</feature>
<organism evidence="4 5">
    <name type="scientific">Candidatus Auribacter fodinae</name>
    <dbReference type="NCBI Taxonomy" id="2093366"/>
    <lineage>
        <taxon>Bacteria</taxon>
        <taxon>Pseudomonadati</taxon>
        <taxon>Candidatus Auribacterota</taxon>
        <taxon>Candidatus Auribacteria</taxon>
        <taxon>Candidatus Auribacterales</taxon>
        <taxon>Candidatus Auribacteraceae</taxon>
        <taxon>Candidatus Auribacter</taxon>
    </lineage>
</organism>
<evidence type="ECO:0000259" key="2">
    <source>
        <dbReference type="PROSITE" id="PS50110"/>
    </source>
</evidence>
<dbReference type="PANTHER" id="PTHR33525">
    <property type="match status" value="1"/>
</dbReference>
<evidence type="ECO:0000313" key="5">
    <source>
        <dbReference type="Proteomes" id="UP000266426"/>
    </source>
</evidence>
<dbReference type="EMBL" id="QZJZ01000104">
    <property type="protein sequence ID" value="RJP56012.1"/>
    <property type="molecule type" value="Genomic_DNA"/>
</dbReference>
<dbReference type="Pfam" id="PF08668">
    <property type="entry name" value="HDOD"/>
    <property type="match status" value="1"/>
</dbReference>
<dbReference type="PROSITE" id="PS50110">
    <property type="entry name" value="RESPONSE_REGULATORY"/>
    <property type="match status" value="1"/>
</dbReference>
<dbReference type="Gene3D" id="3.40.50.2300">
    <property type="match status" value="1"/>
</dbReference>
<protein>
    <submittedName>
        <fullName evidence="4">HDOD domain-containing protein</fullName>
    </submittedName>
</protein>
<evidence type="ECO:0000313" key="4">
    <source>
        <dbReference type="EMBL" id="RJP56012.1"/>
    </source>
</evidence>
<name>A0A3A4R1B5_9BACT</name>
<dbReference type="SUPFAM" id="SSF52172">
    <property type="entry name" value="CheY-like"/>
    <property type="match status" value="1"/>
</dbReference>
<dbReference type="InterPro" id="IPR003607">
    <property type="entry name" value="HD/PDEase_dom"/>
</dbReference>
<dbReference type="InterPro" id="IPR011006">
    <property type="entry name" value="CheY-like_superfamily"/>
</dbReference>
<dbReference type="SUPFAM" id="SSF109604">
    <property type="entry name" value="HD-domain/PDEase-like"/>
    <property type="match status" value="1"/>
</dbReference>
<proteinExistence type="predicted"/>
<feature type="domain" description="HDOD" evidence="3">
    <location>
        <begin position="145"/>
        <end position="279"/>
    </location>
</feature>
<dbReference type="Pfam" id="PF00072">
    <property type="entry name" value="Response_reg"/>
    <property type="match status" value="1"/>
</dbReference>
<evidence type="ECO:0000259" key="3">
    <source>
        <dbReference type="PROSITE" id="PS51833"/>
    </source>
</evidence>
<dbReference type="InterPro" id="IPR052340">
    <property type="entry name" value="RNase_Y/CdgJ"/>
</dbReference>
<dbReference type="PANTHER" id="PTHR33525:SF3">
    <property type="entry name" value="RIBONUCLEASE Y"/>
    <property type="match status" value="1"/>
</dbReference>
<dbReference type="InterPro" id="IPR013976">
    <property type="entry name" value="HDOD"/>
</dbReference>
<sequence length="279" mass="31743">MQTDVVKKNILFVDDEKKILDGLKRMLFSMRKEWNMFFANSGKEAMAILQDNAIDVIISDMRMPEIDGAELLNHVKDEYPDIIRFILSGYSDRDMILRTLKSTDQFLTKPCDPDDLKRTICDALNAKKSIKKPDLASYFSEMKTLPTLPDSYLKLKEAIERPTTSFDTIAMIVSKDLSITAKILHLVNSAFFGLRNRIENIKQALTYLGLETLKAVMLTAEVFGQFSEQEIQRFSIRQLYEHSMTVSHLARKIAKSTGKTGAFIDEVSMAGMLHDIGKL</sequence>